<dbReference type="Gene3D" id="3.10.50.40">
    <property type="match status" value="1"/>
</dbReference>
<evidence type="ECO:0000313" key="1">
    <source>
        <dbReference type="EMBL" id="CAE0150152.1"/>
    </source>
</evidence>
<protein>
    <submittedName>
        <fullName evidence="1">Uncharacterized protein</fullName>
    </submittedName>
</protein>
<dbReference type="InterPro" id="IPR046357">
    <property type="entry name" value="PPIase_dom_sf"/>
</dbReference>
<reference evidence="1" key="1">
    <citation type="submission" date="2021-01" db="EMBL/GenBank/DDBJ databases">
        <authorList>
            <person name="Corre E."/>
            <person name="Pelletier E."/>
            <person name="Niang G."/>
            <person name="Scheremetjew M."/>
            <person name="Finn R."/>
            <person name="Kale V."/>
            <person name="Holt S."/>
            <person name="Cochrane G."/>
            <person name="Meng A."/>
            <person name="Brown T."/>
            <person name="Cohen L."/>
        </authorList>
    </citation>
    <scope>NUCLEOTIDE SEQUENCE</scope>
    <source>
        <strain evidence="1">CCMP281</strain>
    </source>
</reference>
<sequence length="120" mass="13133">MDGRPYDWVLGTPTDRIPPAVDEGCVGMREGGWRRLVVPEAYGDAGLRKINPLKGGGRYTPPKAGYVIKPQAIAYFDLIMLDGGSGRCDKLLRPAGASEPEARKLRSRLCQDVRTETGFL</sequence>
<organism evidence="1">
    <name type="scientific">Haptolina ericina</name>
    <dbReference type="NCBI Taxonomy" id="156174"/>
    <lineage>
        <taxon>Eukaryota</taxon>
        <taxon>Haptista</taxon>
        <taxon>Haptophyta</taxon>
        <taxon>Prymnesiophyceae</taxon>
        <taxon>Prymnesiales</taxon>
        <taxon>Prymnesiaceae</taxon>
        <taxon>Haptolina</taxon>
    </lineage>
</organism>
<dbReference type="GO" id="GO:0003755">
    <property type="term" value="F:peptidyl-prolyl cis-trans isomerase activity"/>
    <property type="evidence" value="ECO:0007669"/>
    <property type="project" value="InterPro"/>
</dbReference>
<gene>
    <name evidence="1" type="ORF">HERI1096_LOCUS38279</name>
</gene>
<proteinExistence type="predicted"/>
<accession>A0A7S3BZV6</accession>
<dbReference type="AlphaFoldDB" id="A0A7S3BZV6"/>
<dbReference type="SUPFAM" id="SSF54534">
    <property type="entry name" value="FKBP-like"/>
    <property type="match status" value="1"/>
</dbReference>
<name>A0A7S3BZV6_9EUKA</name>
<dbReference type="EMBL" id="HBHX01069311">
    <property type="protein sequence ID" value="CAE0150152.1"/>
    <property type="molecule type" value="Transcribed_RNA"/>
</dbReference>